<name>A0AC35GVL3_9BILA</name>
<evidence type="ECO:0000313" key="2">
    <source>
        <dbReference type="WBParaSite" id="PS1159_v2.g8981.t1"/>
    </source>
</evidence>
<protein>
    <submittedName>
        <fullName evidence="2">Uncharacterized protein</fullName>
    </submittedName>
</protein>
<dbReference type="WBParaSite" id="PS1159_v2.g8981.t1">
    <property type="protein sequence ID" value="PS1159_v2.g8981.t1"/>
    <property type="gene ID" value="PS1159_v2.g8981"/>
</dbReference>
<dbReference type="Proteomes" id="UP000887580">
    <property type="component" value="Unplaced"/>
</dbReference>
<organism evidence="1 2">
    <name type="scientific">Panagrolaimus sp. PS1159</name>
    <dbReference type="NCBI Taxonomy" id="55785"/>
    <lineage>
        <taxon>Eukaryota</taxon>
        <taxon>Metazoa</taxon>
        <taxon>Ecdysozoa</taxon>
        <taxon>Nematoda</taxon>
        <taxon>Chromadorea</taxon>
        <taxon>Rhabditida</taxon>
        <taxon>Tylenchina</taxon>
        <taxon>Panagrolaimomorpha</taxon>
        <taxon>Panagrolaimoidea</taxon>
        <taxon>Panagrolaimidae</taxon>
        <taxon>Panagrolaimus</taxon>
    </lineage>
</organism>
<proteinExistence type="predicted"/>
<evidence type="ECO:0000313" key="1">
    <source>
        <dbReference type="Proteomes" id="UP000887580"/>
    </source>
</evidence>
<sequence length="263" mass="30701">MINIVKRCFTDSLKFRNSFEFPRQQDEVQRNEPEVMQFLASQQLIGSQPPTSFQQIGKNGEQFVPPQMALDFGTATITTAAAQFICIIGFMIYSLLLCGKKSKPKHNLHVINLNSTKSGSRKQVPSSRKSHSLGHSRSKTHHSRSRSKHYGEEDDSRRRRRRNEKKKERSEENEEQKIEQQKLKQKLQEKQKEKEQIPDSDFPDIPEPTESAKKRREKEIAREKRKRIKEGFYQERSDEDDTLEPIPSLKEELGDSSVKKFNK</sequence>
<reference evidence="2" key="1">
    <citation type="submission" date="2022-11" db="UniProtKB">
        <authorList>
            <consortium name="WormBaseParasite"/>
        </authorList>
    </citation>
    <scope>IDENTIFICATION</scope>
</reference>
<accession>A0AC35GVL3</accession>